<accession>A0ABY4VV30</accession>
<keyword evidence="2" id="KW-1185">Reference proteome</keyword>
<evidence type="ECO:0000313" key="2">
    <source>
        <dbReference type="Proteomes" id="UP001056648"/>
    </source>
</evidence>
<evidence type="ECO:0000313" key="1">
    <source>
        <dbReference type="EMBL" id="USE78615.1"/>
    </source>
</evidence>
<protein>
    <submittedName>
        <fullName evidence="1">Uncharacterized protein</fullName>
    </submittedName>
</protein>
<gene>
    <name evidence="1" type="ORF">NDR89_18320</name>
</gene>
<dbReference type="EMBL" id="CP098736">
    <property type="protein sequence ID" value="USE78615.1"/>
    <property type="molecule type" value="Genomic_DNA"/>
</dbReference>
<reference evidence="1" key="1">
    <citation type="submission" date="2022-06" db="EMBL/GenBank/DDBJ databases">
        <title>Complete genome sequence and characterization of Cupriavidus gilardii QJ1 isolated from contaminating cells.</title>
        <authorList>
            <person name="Qi J."/>
        </authorList>
    </citation>
    <scope>NUCLEOTIDE SEQUENCE</scope>
    <source>
        <strain evidence="1">QJ1</strain>
    </source>
</reference>
<proteinExistence type="predicted"/>
<name>A0ABY4VV30_9BURK</name>
<dbReference type="RefSeq" id="WP_252252482.1">
    <property type="nucleotide sequence ID" value="NZ_CP098736.1"/>
</dbReference>
<dbReference type="Proteomes" id="UP001056648">
    <property type="component" value="Chromosome 2"/>
</dbReference>
<organism evidence="1 2">
    <name type="scientific">Cupriavidus gilardii</name>
    <dbReference type="NCBI Taxonomy" id="82541"/>
    <lineage>
        <taxon>Bacteria</taxon>
        <taxon>Pseudomonadati</taxon>
        <taxon>Pseudomonadota</taxon>
        <taxon>Betaproteobacteria</taxon>
        <taxon>Burkholderiales</taxon>
        <taxon>Burkholderiaceae</taxon>
        <taxon>Cupriavidus</taxon>
    </lineage>
</organism>
<sequence>MARTYSACLSTVANRGEPPVQFLDELVDWALEAPDEIFSERPGADIYSHMESVLGPWDGLLHRKSVMLEVLRVLGGYESSWRWEEGRHKKKGEVNTPCTEEAGIFQCSGNSMGFDSSLVALFEQASGIARDCDVFRAVTKANHRFAIEYCARLLRFTTAHHGPIKEHKIDKWVRRDAVAEFQSYLVMQNR</sequence>